<feature type="region of interest" description="Disordered" evidence="1">
    <location>
        <begin position="101"/>
        <end position="159"/>
    </location>
</feature>
<proteinExistence type="predicted"/>
<reference evidence="3" key="1">
    <citation type="journal article" date="2019" name="Nat. Commun.">
        <title>The genome of broomcorn millet.</title>
        <authorList>
            <person name="Zou C."/>
            <person name="Miki D."/>
            <person name="Li D."/>
            <person name="Tang Q."/>
            <person name="Xiao L."/>
            <person name="Rajput S."/>
            <person name="Deng P."/>
            <person name="Jia W."/>
            <person name="Huang R."/>
            <person name="Zhang M."/>
            <person name="Sun Y."/>
            <person name="Hu J."/>
            <person name="Fu X."/>
            <person name="Schnable P.S."/>
            <person name="Li F."/>
            <person name="Zhang H."/>
            <person name="Feng B."/>
            <person name="Zhu X."/>
            <person name="Liu R."/>
            <person name="Schnable J.C."/>
            <person name="Zhu J.-K."/>
            <person name="Zhang H."/>
        </authorList>
    </citation>
    <scope>NUCLEOTIDE SEQUENCE [LARGE SCALE GENOMIC DNA]</scope>
</reference>
<protein>
    <submittedName>
        <fullName evidence="2">Uncharacterized protein</fullName>
    </submittedName>
</protein>
<dbReference type="Proteomes" id="UP000275267">
    <property type="component" value="Unassembled WGS sequence"/>
</dbReference>
<gene>
    <name evidence="2" type="ORF">C2845_PM14G16290</name>
</gene>
<keyword evidence="3" id="KW-1185">Reference proteome</keyword>
<organism evidence="2 3">
    <name type="scientific">Panicum miliaceum</name>
    <name type="common">Proso millet</name>
    <name type="synonym">Broomcorn millet</name>
    <dbReference type="NCBI Taxonomy" id="4540"/>
    <lineage>
        <taxon>Eukaryota</taxon>
        <taxon>Viridiplantae</taxon>
        <taxon>Streptophyta</taxon>
        <taxon>Embryophyta</taxon>
        <taxon>Tracheophyta</taxon>
        <taxon>Spermatophyta</taxon>
        <taxon>Magnoliopsida</taxon>
        <taxon>Liliopsida</taxon>
        <taxon>Poales</taxon>
        <taxon>Poaceae</taxon>
        <taxon>PACMAD clade</taxon>
        <taxon>Panicoideae</taxon>
        <taxon>Panicodae</taxon>
        <taxon>Paniceae</taxon>
        <taxon>Panicinae</taxon>
        <taxon>Panicum</taxon>
        <taxon>Panicum sect. Panicum</taxon>
    </lineage>
</organism>
<sequence length="298" mass="31917">MAAAVSAMAPSCPPSLHGPSRLSRASAVAVSPPPSPLLFSKERLILQAQEFCSQLQAPPPFSLDDLYAPISEDDADVLAPMFCEEEIQALCAATRASLQSAGSRSDGQAGEKRKSPPSPSCISDDDENKEASPPPPPVKRVRTDRSRSRRPASPRQLREWRKKIATRILRRRFRAPELSHGRTALGCRCLELALAGGGGGGGGPSALHQDAPQPGHRAWMYSAQGRVPLVGGPGEVLVPTLSAGNSKDARRCAACGYRPASTTRRNGWAVWPRGRTGRDIRSAQNVDVKFAFSPQMID</sequence>
<evidence type="ECO:0000256" key="1">
    <source>
        <dbReference type="SAM" id="MobiDB-lite"/>
    </source>
</evidence>
<evidence type="ECO:0000313" key="2">
    <source>
        <dbReference type="EMBL" id="RLM60840.1"/>
    </source>
</evidence>
<dbReference type="EMBL" id="PQIB02000016">
    <property type="protein sequence ID" value="RLM60840.1"/>
    <property type="molecule type" value="Genomic_DNA"/>
</dbReference>
<name>A0A3L6PNB2_PANMI</name>
<dbReference type="AlphaFoldDB" id="A0A3L6PNB2"/>
<comment type="caution">
    <text evidence="2">The sequence shown here is derived from an EMBL/GenBank/DDBJ whole genome shotgun (WGS) entry which is preliminary data.</text>
</comment>
<dbReference type="OrthoDB" id="696477at2759"/>
<evidence type="ECO:0000313" key="3">
    <source>
        <dbReference type="Proteomes" id="UP000275267"/>
    </source>
</evidence>
<accession>A0A3L6PNB2</accession>